<gene>
    <name evidence="1" type="ORF">MRB53_000124</name>
</gene>
<organism evidence="1 2">
    <name type="scientific">Persea americana</name>
    <name type="common">Avocado</name>
    <dbReference type="NCBI Taxonomy" id="3435"/>
    <lineage>
        <taxon>Eukaryota</taxon>
        <taxon>Viridiplantae</taxon>
        <taxon>Streptophyta</taxon>
        <taxon>Embryophyta</taxon>
        <taxon>Tracheophyta</taxon>
        <taxon>Spermatophyta</taxon>
        <taxon>Magnoliopsida</taxon>
        <taxon>Magnoliidae</taxon>
        <taxon>Laurales</taxon>
        <taxon>Lauraceae</taxon>
        <taxon>Persea</taxon>
    </lineage>
</organism>
<comment type="caution">
    <text evidence="1">The sequence shown here is derived from an EMBL/GenBank/DDBJ whole genome shotgun (WGS) entry which is preliminary data.</text>
</comment>
<reference evidence="1 2" key="1">
    <citation type="journal article" date="2022" name="Hortic Res">
        <title>A haplotype resolved chromosomal level avocado genome allows analysis of novel avocado genes.</title>
        <authorList>
            <person name="Nath O."/>
            <person name="Fletcher S.J."/>
            <person name="Hayward A."/>
            <person name="Shaw L.M."/>
            <person name="Masouleh A.K."/>
            <person name="Furtado A."/>
            <person name="Henry R.J."/>
            <person name="Mitter N."/>
        </authorList>
    </citation>
    <scope>NUCLEOTIDE SEQUENCE [LARGE SCALE GENOMIC DNA]</scope>
    <source>
        <strain evidence="2">cv. Hass</strain>
    </source>
</reference>
<evidence type="ECO:0000313" key="1">
    <source>
        <dbReference type="EMBL" id="KAJ8647101.1"/>
    </source>
</evidence>
<sequence length="290" mass="31585">MASSTVSFFFSDGMRSAAVFTSGEKRRRKLSLGFLLLLRSSTGQKMLPVFCFFHGNSAGDGHLLPATHSGDSGVGFSFSPALPLRLSDRPLGFLLIFHNTAMGKEKFHINIGVIGHVDSGKSTTTGHLIYKLCGIDKRVFERFENESAKMNKRSFKLNVLSSSLTPPLEGLKLGYQRMVRLVSMHLLAFALGVKQMICCCNKMDATTPKYSKARYGEIVKEVSSYLKKVGYSPDKIPFVPISGFEGDNMIERSTNLDWYKGPTLLEASGHDPGAQAALGQAPSSSLAGCP</sequence>
<protein>
    <submittedName>
        <fullName evidence="1">Uncharacterized protein</fullName>
    </submittedName>
</protein>
<dbReference type="EMBL" id="CM056809">
    <property type="protein sequence ID" value="KAJ8647101.1"/>
    <property type="molecule type" value="Genomic_DNA"/>
</dbReference>
<keyword evidence="2" id="KW-1185">Reference proteome</keyword>
<accession>A0ACC2MN73</accession>
<evidence type="ECO:0000313" key="2">
    <source>
        <dbReference type="Proteomes" id="UP001234297"/>
    </source>
</evidence>
<dbReference type="Proteomes" id="UP001234297">
    <property type="component" value="Chromosome 1"/>
</dbReference>
<proteinExistence type="predicted"/>
<name>A0ACC2MN73_PERAE</name>